<dbReference type="GO" id="GO:0035673">
    <property type="term" value="F:oligopeptide transmembrane transporter activity"/>
    <property type="evidence" value="ECO:0007669"/>
    <property type="project" value="InterPro"/>
</dbReference>
<dbReference type="Pfam" id="PF03169">
    <property type="entry name" value="OPT"/>
    <property type="match status" value="1"/>
</dbReference>
<feature type="non-terminal residue" evidence="7">
    <location>
        <position position="1"/>
    </location>
</feature>
<evidence type="ECO:0000256" key="4">
    <source>
        <dbReference type="ARBA" id="ARBA00022989"/>
    </source>
</evidence>
<feature type="transmembrane region" description="Helical" evidence="6">
    <location>
        <begin position="117"/>
        <end position="135"/>
    </location>
</feature>
<dbReference type="GO" id="GO:0016020">
    <property type="term" value="C:membrane"/>
    <property type="evidence" value="ECO:0007669"/>
    <property type="project" value="UniProtKB-SubCell"/>
</dbReference>
<evidence type="ECO:0000256" key="5">
    <source>
        <dbReference type="ARBA" id="ARBA00023136"/>
    </source>
</evidence>
<dbReference type="AlphaFoldDB" id="A0A829GGF9"/>
<keyword evidence="3 6" id="KW-0812">Transmembrane</keyword>
<sequence>ALIGVVVVVGTTVILAPQLAIKSANPPFGLPQANLIATLTTGILSGNLPWIMIIVGIIIAIVCWMLGLSIMTVALGFYLPISTTSIILVGALLKLLIEKLTKDKALRETRLSSGVSLSSGLIAGGSIIGLIGIILHVTGVLSNRVPAGFAGSNGMAVILLIIMAATIVIPLMRIKQPARKAQKQ</sequence>
<feature type="transmembrane region" description="Helical" evidence="6">
    <location>
        <begin position="155"/>
        <end position="174"/>
    </location>
</feature>
<gene>
    <name evidence="7" type="ORF">Lpp123_15039</name>
</gene>
<accession>A0A829GGF9</accession>
<comment type="subcellular location">
    <subcellularLocation>
        <location evidence="1">Membrane</location>
        <topology evidence="1">Multi-pass membrane protein</topology>
    </subcellularLocation>
</comment>
<keyword evidence="5 6" id="KW-0472">Membrane</keyword>
<evidence type="ECO:0000256" key="2">
    <source>
        <dbReference type="ARBA" id="ARBA00022448"/>
    </source>
</evidence>
<organism evidence="7 8">
    <name type="scientific">Lacticaseibacillus paracasei subsp. paracasei Lpp123</name>
    <dbReference type="NCBI Taxonomy" id="1256201"/>
    <lineage>
        <taxon>Bacteria</taxon>
        <taxon>Bacillati</taxon>
        <taxon>Bacillota</taxon>
        <taxon>Bacilli</taxon>
        <taxon>Lactobacillales</taxon>
        <taxon>Lactobacillaceae</taxon>
        <taxon>Lacticaseibacillus</taxon>
    </lineage>
</organism>
<dbReference type="Proteomes" id="UP000014316">
    <property type="component" value="Unassembled WGS sequence"/>
</dbReference>
<reference evidence="7 8" key="1">
    <citation type="journal article" date="2013" name="PLoS ONE">
        <title>Lactobacillus paracasei comparative genomics: towards species pan-genome definition and exploitation of diversity.</title>
        <authorList>
            <person name="Smokvina T."/>
            <person name="Wels M."/>
            <person name="Polka J."/>
            <person name="Chervaux C."/>
            <person name="Brisse S."/>
            <person name="Boekhorst J."/>
            <person name="van Hylckama Vlieg J.E."/>
            <person name="Siezen R.J."/>
        </authorList>
    </citation>
    <scope>NUCLEOTIDE SEQUENCE [LARGE SCALE GENOMIC DNA]</scope>
    <source>
        <strain evidence="7 8">Lpp123</strain>
    </source>
</reference>
<name>A0A829GGF9_LACPA</name>
<dbReference type="EMBL" id="ANJW01000882">
    <property type="protein sequence ID" value="EPC49233.1"/>
    <property type="molecule type" value="Genomic_DNA"/>
</dbReference>
<keyword evidence="2" id="KW-0813">Transport</keyword>
<evidence type="ECO:0000313" key="7">
    <source>
        <dbReference type="EMBL" id="EPC49233.1"/>
    </source>
</evidence>
<proteinExistence type="predicted"/>
<dbReference type="InterPro" id="IPR004813">
    <property type="entry name" value="OPT"/>
</dbReference>
<keyword evidence="4 6" id="KW-1133">Transmembrane helix</keyword>
<comment type="caution">
    <text evidence="7">The sequence shown here is derived from an EMBL/GenBank/DDBJ whole genome shotgun (WGS) entry which is preliminary data.</text>
</comment>
<feature type="transmembrane region" description="Helical" evidence="6">
    <location>
        <begin position="50"/>
        <end position="71"/>
    </location>
</feature>
<feature type="transmembrane region" description="Helical" evidence="6">
    <location>
        <begin position="77"/>
        <end position="97"/>
    </location>
</feature>
<evidence type="ECO:0008006" key="9">
    <source>
        <dbReference type="Google" id="ProtNLM"/>
    </source>
</evidence>
<evidence type="ECO:0000256" key="6">
    <source>
        <dbReference type="SAM" id="Phobius"/>
    </source>
</evidence>
<evidence type="ECO:0000256" key="3">
    <source>
        <dbReference type="ARBA" id="ARBA00022692"/>
    </source>
</evidence>
<protein>
    <recommendedName>
        <fullName evidence="9">OPT family oligopeptide transporter</fullName>
    </recommendedName>
</protein>
<evidence type="ECO:0000313" key="8">
    <source>
        <dbReference type="Proteomes" id="UP000014316"/>
    </source>
</evidence>
<evidence type="ECO:0000256" key="1">
    <source>
        <dbReference type="ARBA" id="ARBA00004141"/>
    </source>
</evidence>